<dbReference type="EMBL" id="QSGO01000017">
    <property type="protein sequence ID" value="RHB32892.1"/>
    <property type="molecule type" value="Genomic_DNA"/>
</dbReference>
<organism evidence="1 2">
    <name type="scientific">Bacteroides nordii</name>
    <dbReference type="NCBI Taxonomy" id="291645"/>
    <lineage>
        <taxon>Bacteria</taxon>
        <taxon>Pseudomonadati</taxon>
        <taxon>Bacteroidota</taxon>
        <taxon>Bacteroidia</taxon>
        <taxon>Bacteroidales</taxon>
        <taxon>Bacteroidaceae</taxon>
        <taxon>Bacteroides</taxon>
    </lineage>
</organism>
<gene>
    <name evidence="1" type="ORF">DW888_16350</name>
</gene>
<accession>A0A413VGY1</accession>
<evidence type="ECO:0000313" key="1">
    <source>
        <dbReference type="EMBL" id="RHB32892.1"/>
    </source>
</evidence>
<evidence type="ECO:0000313" key="2">
    <source>
        <dbReference type="Proteomes" id="UP000284379"/>
    </source>
</evidence>
<reference evidence="1 2" key="1">
    <citation type="submission" date="2018-08" db="EMBL/GenBank/DDBJ databases">
        <title>A genome reference for cultivated species of the human gut microbiota.</title>
        <authorList>
            <person name="Zou Y."/>
            <person name="Xue W."/>
            <person name="Luo G."/>
        </authorList>
    </citation>
    <scope>NUCLEOTIDE SEQUENCE [LARGE SCALE GENOMIC DNA]</scope>
    <source>
        <strain evidence="1 2">AM40-30BH</strain>
    </source>
</reference>
<dbReference type="AlphaFoldDB" id="A0A413VGY1"/>
<dbReference type="NCBIfam" id="NF047436">
    <property type="entry name" value="LA_2272_repeat"/>
    <property type="match status" value="1"/>
</dbReference>
<comment type="caution">
    <text evidence="1">The sequence shown here is derived from an EMBL/GenBank/DDBJ whole genome shotgun (WGS) entry which is preliminary data.</text>
</comment>
<dbReference type="InterPro" id="IPR058093">
    <property type="entry name" value="LA_2272-like"/>
</dbReference>
<dbReference type="Proteomes" id="UP000284379">
    <property type="component" value="Unassembled WGS sequence"/>
</dbReference>
<sequence>MKKRFILTVVIVLSLFMLISRNEHIGINLSLNSDVCTLPMETKQICYLNLGFSSDMNCLNGLAVNVLGSMVYEAKGVAVSGLYILNHTAHDYDGLFLSGGINFTAGVLHGIQIAGIMNSLGEVYGTQVSGMFNLAETLRGIQFSGLINSAGDGAGGMIAPVNVTSGEFKGIQIGLFNYSETYTFQIGLININRFTLDCWEWLSNLLTSITFS</sequence>
<protein>
    <submittedName>
        <fullName evidence="1">Uncharacterized protein</fullName>
    </submittedName>
</protein>
<dbReference type="RefSeq" id="WP_122202010.1">
    <property type="nucleotide sequence ID" value="NZ_CABJFV010000017.1"/>
</dbReference>
<name>A0A413VGY1_9BACE</name>
<proteinExistence type="predicted"/>